<dbReference type="GO" id="GO:0046872">
    <property type="term" value="F:metal ion binding"/>
    <property type="evidence" value="ECO:0007669"/>
    <property type="project" value="InterPro"/>
</dbReference>
<dbReference type="Proteomes" id="UP000754644">
    <property type="component" value="Unassembled WGS sequence"/>
</dbReference>
<dbReference type="InterPro" id="IPR006179">
    <property type="entry name" value="5_nucleotidase/apyrase"/>
</dbReference>
<feature type="domain" description="5'-Nucleotidase C-terminal" evidence="5">
    <location>
        <begin position="306"/>
        <end position="380"/>
    </location>
</feature>
<dbReference type="EMBL" id="JABMOJ010000301">
    <property type="protein sequence ID" value="NQV65313.1"/>
    <property type="molecule type" value="Genomic_DNA"/>
</dbReference>
<proteinExistence type="inferred from homology"/>
<accession>A0A972VW16</accession>
<dbReference type="GO" id="GO:0009166">
    <property type="term" value="P:nucleotide catabolic process"/>
    <property type="evidence" value="ECO:0007669"/>
    <property type="project" value="InterPro"/>
</dbReference>
<dbReference type="PANTHER" id="PTHR11575:SF24">
    <property type="entry name" value="5'-NUCLEOTIDASE"/>
    <property type="match status" value="1"/>
</dbReference>
<dbReference type="InterPro" id="IPR029052">
    <property type="entry name" value="Metallo-depent_PP-like"/>
</dbReference>
<dbReference type="InterPro" id="IPR004843">
    <property type="entry name" value="Calcineurin-like_PHP"/>
</dbReference>
<keyword evidence="3" id="KW-0547">Nucleotide-binding</keyword>
<comment type="similarity">
    <text evidence="1 3">Belongs to the 5'-nucleotidase family.</text>
</comment>
<dbReference type="Gene3D" id="3.90.780.10">
    <property type="entry name" value="5'-Nucleotidase, C-terminal domain"/>
    <property type="match status" value="2"/>
</dbReference>
<dbReference type="PRINTS" id="PR01607">
    <property type="entry name" value="APYRASEFAMLY"/>
</dbReference>
<organism evidence="6 7">
    <name type="scientific">SAR86 cluster bacterium</name>
    <dbReference type="NCBI Taxonomy" id="2030880"/>
    <lineage>
        <taxon>Bacteria</taxon>
        <taxon>Pseudomonadati</taxon>
        <taxon>Pseudomonadota</taxon>
        <taxon>Gammaproteobacteria</taxon>
        <taxon>SAR86 cluster</taxon>
    </lineage>
</organism>
<evidence type="ECO:0000313" key="6">
    <source>
        <dbReference type="EMBL" id="NQV65313.1"/>
    </source>
</evidence>
<keyword evidence="3" id="KW-0378">Hydrolase</keyword>
<dbReference type="GO" id="GO:0000166">
    <property type="term" value="F:nucleotide binding"/>
    <property type="evidence" value="ECO:0007669"/>
    <property type="project" value="UniProtKB-KW"/>
</dbReference>
<dbReference type="GO" id="GO:0030288">
    <property type="term" value="C:outer membrane-bounded periplasmic space"/>
    <property type="evidence" value="ECO:0007669"/>
    <property type="project" value="TreeGrafter"/>
</dbReference>
<dbReference type="PANTHER" id="PTHR11575">
    <property type="entry name" value="5'-NUCLEOTIDASE-RELATED"/>
    <property type="match status" value="1"/>
</dbReference>
<feature type="chain" id="PRO_5038173513" evidence="3">
    <location>
        <begin position="23"/>
        <end position="447"/>
    </location>
</feature>
<protein>
    <submittedName>
        <fullName evidence="6">Bifunctional metallophosphatase/5'-nucleotidase</fullName>
    </submittedName>
</protein>
<evidence type="ECO:0000259" key="4">
    <source>
        <dbReference type="Pfam" id="PF00149"/>
    </source>
</evidence>
<dbReference type="CDD" id="cd00845">
    <property type="entry name" value="MPP_UshA_N_like"/>
    <property type="match status" value="1"/>
</dbReference>
<gene>
    <name evidence="6" type="ORF">HQ497_08100</name>
</gene>
<keyword evidence="2 3" id="KW-0732">Signal</keyword>
<feature type="signal peptide" evidence="3">
    <location>
        <begin position="1"/>
        <end position="22"/>
    </location>
</feature>
<reference evidence="6" key="1">
    <citation type="submission" date="2020-05" db="EMBL/GenBank/DDBJ databases">
        <title>Sulfur intermediates as new biogeochemical hubs in an aquatic model microbial ecosystem.</title>
        <authorList>
            <person name="Vigneron A."/>
        </authorList>
    </citation>
    <scope>NUCLEOTIDE SEQUENCE</scope>
    <source>
        <strain evidence="6">Bin.250</strain>
    </source>
</reference>
<dbReference type="PROSITE" id="PS00785">
    <property type="entry name" value="5_NUCLEOTIDASE_1"/>
    <property type="match status" value="1"/>
</dbReference>
<dbReference type="Pfam" id="PF02872">
    <property type="entry name" value="5_nucleotid_C"/>
    <property type="match status" value="1"/>
</dbReference>
<dbReference type="Gene3D" id="3.60.21.10">
    <property type="match status" value="1"/>
</dbReference>
<dbReference type="InterPro" id="IPR008334">
    <property type="entry name" value="5'-Nucleotdase_C"/>
</dbReference>
<dbReference type="AlphaFoldDB" id="A0A972VW16"/>
<feature type="domain" description="Calcineurin-like phosphoesterase" evidence="4">
    <location>
        <begin position="29"/>
        <end position="229"/>
    </location>
</feature>
<comment type="caution">
    <text evidence="6">The sequence shown here is derived from an EMBL/GenBank/DDBJ whole genome shotgun (WGS) entry which is preliminary data.</text>
</comment>
<evidence type="ECO:0000313" key="7">
    <source>
        <dbReference type="Proteomes" id="UP000754644"/>
    </source>
</evidence>
<evidence type="ECO:0000256" key="1">
    <source>
        <dbReference type="ARBA" id="ARBA00006654"/>
    </source>
</evidence>
<evidence type="ECO:0000256" key="2">
    <source>
        <dbReference type="ARBA" id="ARBA00022729"/>
    </source>
</evidence>
<name>A0A972VW16_9GAMM</name>
<dbReference type="PROSITE" id="PS00786">
    <property type="entry name" value="5_NUCLEOTIDASE_2"/>
    <property type="match status" value="1"/>
</dbReference>
<dbReference type="InterPro" id="IPR036907">
    <property type="entry name" value="5'-Nucleotdase_C_sf"/>
</dbReference>
<dbReference type="GO" id="GO:0016788">
    <property type="term" value="F:hydrolase activity, acting on ester bonds"/>
    <property type="evidence" value="ECO:0007669"/>
    <property type="project" value="InterPro"/>
</dbReference>
<dbReference type="SUPFAM" id="SSF56300">
    <property type="entry name" value="Metallo-dependent phosphatases"/>
    <property type="match status" value="1"/>
</dbReference>
<dbReference type="SUPFAM" id="SSF55816">
    <property type="entry name" value="5'-nucleotidase (syn. UDP-sugar hydrolase), C-terminal domain"/>
    <property type="match status" value="1"/>
</dbReference>
<evidence type="ECO:0000256" key="3">
    <source>
        <dbReference type="RuleBase" id="RU362119"/>
    </source>
</evidence>
<dbReference type="Pfam" id="PF00149">
    <property type="entry name" value="Metallophos"/>
    <property type="match status" value="1"/>
</dbReference>
<sequence length="447" mass="48626">MHNAIKLIGLAIWALLTPSAWADTRSLIIIHTNDLHGHMQQTAEFAGAARIAALVDQTRQQQPGVLVLDAGDSISGTPVSTLFKGVPIFAILNRVGYNAGALGNHEFDHGSRQIALFRETAGYPLLSANARTTDGALLADEASLIMQVNGIRIAVIGLITAETPDLITPVGNSNLAFDSPEAILRTQVEDLDPLVDLVLVLSHLGHEEEQRLAAAIDNIDIIIGGHSHTAVAPPVKINDTYVVQAGFYGAYVGYLELGVDTENHKLTSFNGKLIAAEELPPPDAFVADMVATWEQAVETIVDVDISRVDRDYSRADLQPIIEAILARHTGADFGFYNSGGIRDRIRRGSITIRDIWSIEPFGNSVVTVTARGSDIKKMLSMEGEPHWRLPELADNMTYRVATNSFVAAQASKKAPTHFTVKDSQRLVRDVLVEYIETYGLRIDQASR</sequence>
<dbReference type="InterPro" id="IPR006146">
    <property type="entry name" value="5'-Nucleotdase_CS"/>
</dbReference>
<evidence type="ECO:0000259" key="5">
    <source>
        <dbReference type="Pfam" id="PF02872"/>
    </source>
</evidence>